<dbReference type="InterPro" id="IPR052772">
    <property type="entry name" value="Endo/PolyKinase_Domain-Protein"/>
</dbReference>
<evidence type="ECO:0000313" key="4">
    <source>
        <dbReference type="Proteomes" id="UP000242287"/>
    </source>
</evidence>
<dbReference type="Gene3D" id="3.30.1370.110">
    <property type="match status" value="1"/>
</dbReference>
<feature type="region of interest" description="Disordered" evidence="1">
    <location>
        <begin position="22"/>
        <end position="53"/>
    </location>
</feature>
<name>A0A2A9NTH4_9AGAR</name>
<dbReference type="STRING" id="703135.A0A2A9NTH4"/>
<dbReference type="PANTHER" id="PTHR46535:SF1">
    <property type="entry name" value="NEDD4-BINDING PROTEIN 2"/>
    <property type="match status" value="1"/>
</dbReference>
<feature type="compositionally biased region" description="Low complexity" evidence="1">
    <location>
        <begin position="367"/>
        <end position="380"/>
    </location>
</feature>
<accession>A0A2A9NTH4</accession>
<dbReference type="Proteomes" id="UP000242287">
    <property type="component" value="Unassembled WGS sequence"/>
</dbReference>
<dbReference type="SMART" id="SM00463">
    <property type="entry name" value="SMR"/>
    <property type="match status" value="1"/>
</dbReference>
<gene>
    <name evidence="3" type="ORF">AMATHDRAFT_75206</name>
</gene>
<dbReference type="GO" id="GO:0004519">
    <property type="term" value="F:endonuclease activity"/>
    <property type="evidence" value="ECO:0007669"/>
    <property type="project" value="TreeGrafter"/>
</dbReference>
<dbReference type="PROSITE" id="PS50828">
    <property type="entry name" value="SMR"/>
    <property type="match status" value="1"/>
</dbReference>
<feature type="domain" description="Smr" evidence="2">
    <location>
        <begin position="513"/>
        <end position="586"/>
    </location>
</feature>
<dbReference type="InterPro" id="IPR002625">
    <property type="entry name" value="Smr_dom"/>
</dbReference>
<feature type="compositionally biased region" description="Pro residues" evidence="1">
    <location>
        <begin position="356"/>
        <end position="366"/>
    </location>
</feature>
<dbReference type="OrthoDB" id="4080456at2759"/>
<evidence type="ECO:0000256" key="1">
    <source>
        <dbReference type="SAM" id="MobiDB-lite"/>
    </source>
</evidence>
<feature type="region of interest" description="Disordered" evidence="1">
    <location>
        <begin position="353"/>
        <end position="417"/>
    </location>
</feature>
<keyword evidence="4" id="KW-1185">Reference proteome</keyword>
<dbReference type="EMBL" id="KZ301993">
    <property type="protein sequence ID" value="PFH51010.1"/>
    <property type="molecule type" value="Genomic_DNA"/>
</dbReference>
<evidence type="ECO:0000313" key="3">
    <source>
        <dbReference type="EMBL" id="PFH51010.1"/>
    </source>
</evidence>
<dbReference type="SUPFAM" id="SSF160443">
    <property type="entry name" value="SMR domain-like"/>
    <property type="match status" value="1"/>
</dbReference>
<feature type="compositionally biased region" description="Polar residues" evidence="1">
    <location>
        <begin position="383"/>
        <end position="394"/>
    </location>
</feature>
<dbReference type="GO" id="GO:0005634">
    <property type="term" value="C:nucleus"/>
    <property type="evidence" value="ECO:0007669"/>
    <property type="project" value="TreeGrafter"/>
</dbReference>
<dbReference type="Pfam" id="PF01713">
    <property type="entry name" value="Smr"/>
    <property type="match status" value="1"/>
</dbReference>
<sequence length="592" mass="65613">MNLLRQTLRELAVQADECQLPEMLDPQLTSPTDETNSTSGLLPGHTDTTSSITSDSSVLSEDFLTSTLSFLQAAFPHISPERLKHAMTQSELDAGEMDLWDVIISVLNEEAIKELEERGIERQHGDEDVLSTLIVDDIPWELVQRRRQRSVAESNRTTMKRTNHGRKITLVDIRQQQHAPVPRSVKRPAGYFDVLPSPDPWTTITSLSDQLSELIRSYPASYFQSYFHSPKFPTPYKALYSALSVICDTSAGQSAEDTAIISTLLDILHPDCDVTLDVEQRSRLYSDVQLAVKVTQGHSDDALDLVRILRDLDSDSASGSLRMGIYHSLPEEAKSLTSPSGRPQLQILKHVASLPSEPPPIPPPPSQGIGKPPSSPSGRSKAWQFQWQTVPSRKNSIHDTRSMDQHPPSYTRGVNGFRIKGSGNVAGKGGKGDVGELASYNRKIRESLRQRDQLLREAAKMWQKGAKARGGEVAYYLAERAREFQELAKREAFNAARAKVHAKRQSSQDKDTLDLHGTTVTEAVTIVKEELQQQHYSASKPLKIITGRGSHSVNQVSILKPAVKKALDEDGWSVGVWEGGLVVRGKRTTVSK</sequence>
<proteinExistence type="predicted"/>
<protein>
    <recommendedName>
        <fullName evidence="2">Smr domain-containing protein</fullName>
    </recommendedName>
</protein>
<dbReference type="InterPro" id="IPR036063">
    <property type="entry name" value="Smr_dom_sf"/>
</dbReference>
<feature type="compositionally biased region" description="Polar residues" evidence="1">
    <location>
        <begin position="27"/>
        <end position="40"/>
    </location>
</feature>
<organism evidence="3 4">
    <name type="scientific">Amanita thiersii Skay4041</name>
    <dbReference type="NCBI Taxonomy" id="703135"/>
    <lineage>
        <taxon>Eukaryota</taxon>
        <taxon>Fungi</taxon>
        <taxon>Dikarya</taxon>
        <taxon>Basidiomycota</taxon>
        <taxon>Agaricomycotina</taxon>
        <taxon>Agaricomycetes</taxon>
        <taxon>Agaricomycetidae</taxon>
        <taxon>Agaricales</taxon>
        <taxon>Pluteineae</taxon>
        <taxon>Amanitaceae</taxon>
        <taxon>Amanita</taxon>
    </lineage>
</organism>
<dbReference type="PANTHER" id="PTHR46535">
    <property type="entry name" value="NEDD4-BINDING PROTEIN 2"/>
    <property type="match status" value="1"/>
</dbReference>
<dbReference type="AlphaFoldDB" id="A0A2A9NTH4"/>
<reference evidence="3 4" key="1">
    <citation type="submission" date="2014-02" db="EMBL/GenBank/DDBJ databases">
        <title>Transposable element dynamics among asymbiotic and ectomycorrhizal Amanita fungi.</title>
        <authorList>
            <consortium name="DOE Joint Genome Institute"/>
            <person name="Hess J."/>
            <person name="Skrede I."/>
            <person name="Wolfe B."/>
            <person name="LaButti K."/>
            <person name="Ohm R.A."/>
            <person name="Grigoriev I.V."/>
            <person name="Pringle A."/>
        </authorList>
    </citation>
    <scope>NUCLEOTIDE SEQUENCE [LARGE SCALE GENOMIC DNA]</scope>
    <source>
        <strain evidence="3 4">SKay4041</strain>
    </source>
</reference>
<evidence type="ECO:0000259" key="2">
    <source>
        <dbReference type="PROSITE" id="PS50828"/>
    </source>
</evidence>